<keyword evidence="2" id="KW-1185">Reference proteome</keyword>
<evidence type="ECO:0000313" key="2">
    <source>
        <dbReference type="Proteomes" id="UP001476798"/>
    </source>
</evidence>
<reference evidence="1 2" key="1">
    <citation type="submission" date="2021-06" db="EMBL/GenBank/DDBJ databases">
        <authorList>
            <person name="Palmer J.M."/>
        </authorList>
    </citation>
    <scope>NUCLEOTIDE SEQUENCE [LARGE SCALE GENOMIC DNA]</scope>
    <source>
        <strain evidence="1 2">GA_2019</strain>
        <tissue evidence="1">Muscle</tissue>
    </source>
</reference>
<protein>
    <submittedName>
        <fullName evidence="1">Uncharacterized protein</fullName>
    </submittedName>
</protein>
<organism evidence="1 2">
    <name type="scientific">Goodea atripinnis</name>
    <dbReference type="NCBI Taxonomy" id="208336"/>
    <lineage>
        <taxon>Eukaryota</taxon>
        <taxon>Metazoa</taxon>
        <taxon>Chordata</taxon>
        <taxon>Craniata</taxon>
        <taxon>Vertebrata</taxon>
        <taxon>Euteleostomi</taxon>
        <taxon>Actinopterygii</taxon>
        <taxon>Neopterygii</taxon>
        <taxon>Teleostei</taxon>
        <taxon>Neoteleostei</taxon>
        <taxon>Acanthomorphata</taxon>
        <taxon>Ovalentaria</taxon>
        <taxon>Atherinomorphae</taxon>
        <taxon>Cyprinodontiformes</taxon>
        <taxon>Goodeidae</taxon>
        <taxon>Goodea</taxon>
    </lineage>
</organism>
<accession>A0ABV0MV68</accession>
<gene>
    <name evidence="1" type="ORF">GOODEAATRI_025782</name>
</gene>
<dbReference type="EMBL" id="JAHRIO010013081">
    <property type="protein sequence ID" value="MEQ2163000.1"/>
    <property type="molecule type" value="Genomic_DNA"/>
</dbReference>
<dbReference type="Proteomes" id="UP001476798">
    <property type="component" value="Unassembled WGS sequence"/>
</dbReference>
<name>A0ABV0MV68_9TELE</name>
<sequence length="148" mass="17301">MAEVASVPGQFDDAEEDRSVFHKNKRSIPRNNDNCSADRYWTTHQLILHVFSEPRHQVFPAVFGRQNMFYQWCRMLCEEHAIRKPASKRWERCSTGFLAIQIIFGKEIRLEDLVLLVASVVDLPQRFMLLYPTTIKTLSGPGDRYQQN</sequence>
<proteinExistence type="predicted"/>
<evidence type="ECO:0000313" key="1">
    <source>
        <dbReference type="EMBL" id="MEQ2163000.1"/>
    </source>
</evidence>
<comment type="caution">
    <text evidence="1">The sequence shown here is derived from an EMBL/GenBank/DDBJ whole genome shotgun (WGS) entry which is preliminary data.</text>
</comment>